<dbReference type="AlphaFoldDB" id="A0A8G0LDQ2"/>
<feature type="domain" description="DUF7587" evidence="1">
    <location>
        <begin position="14"/>
        <end position="133"/>
    </location>
</feature>
<dbReference type="Proteomes" id="UP000826661">
    <property type="component" value="Chromosome III"/>
</dbReference>
<gene>
    <name evidence="2" type="ORF">H0G86_006002</name>
</gene>
<sequence>MAFDLQTYCCQPDIGFRVEVHDEYHRYRNCTFDDGHMVARNPWRAGDAQACSDHLQWRQREGPFISFFTSWNAALRRQQLMINKGAREVIIVAVWLDGLPVVYDALRIAEDLNLGNLHWFQNEVLVHGGIPADSYRILAIFHCNGNIKDAALHLDGLNTKVRIPEEFIDGVSIKGTIGGKPNITELLRDELYTRTGTRDDAKFIPLVLCMANLTYDWKVDDDADPMILLPLRGIGWCFPN</sequence>
<evidence type="ECO:0000313" key="2">
    <source>
        <dbReference type="EMBL" id="QYS98847.1"/>
    </source>
</evidence>
<dbReference type="InterPro" id="IPR056009">
    <property type="entry name" value="DUF7587"/>
</dbReference>
<evidence type="ECO:0000313" key="3">
    <source>
        <dbReference type="Proteomes" id="UP000826661"/>
    </source>
</evidence>
<reference evidence="2 3" key="1">
    <citation type="journal article" date="2021" name="BMC Genomics">
        <title>Telomere-to-telomere genome assembly of asparaginase-producing Trichoderma simmonsii.</title>
        <authorList>
            <person name="Chung D."/>
            <person name="Kwon Y.M."/>
            <person name="Yang Y."/>
        </authorList>
    </citation>
    <scope>NUCLEOTIDE SEQUENCE [LARGE SCALE GENOMIC DNA]</scope>
    <source>
        <strain evidence="2 3">GH-Sj1</strain>
    </source>
</reference>
<organism evidence="2 3">
    <name type="scientific">Trichoderma simmonsii</name>
    <dbReference type="NCBI Taxonomy" id="1491479"/>
    <lineage>
        <taxon>Eukaryota</taxon>
        <taxon>Fungi</taxon>
        <taxon>Dikarya</taxon>
        <taxon>Ascomycota</taxon>
        <taxon>Pezizomycotina</taxon>
        <taxon>Sordariomycetes</taxon>
        <taxon>Hypocreomycetidae</taxon>
        <taxon>Hypocreales</taxon>
        <taxon>Hypocreaceae</taxon>
        <taxon>Trichoderma</taxon>
    </lineage>
</organism>
<protein>
    <recommendedName>
        <fullName evidence="1">DUF7587 domain-containing protein</fullName>
    </recommendedName>
</protein>
<evidence type="ECO:0000259" key="1">
    <source>
        <dbReference type="Pfam" id="PF24494"/>
    </source>
</evidence>
<accession>A0A8G0LDQ2</accession>
<dbReference type="EMBL" id="CP075866">
    <property type="protein sequence ID" value="QYS98847.1"/>
    <property type="molecule type" value="Genomic_DNA"/>
</dbReference>
<name>A0A8G0LDQ2_9HYPO</name>
<keyword evidence="3" id="KW-1185">Reference proteome</keyword>
<proteinExistence type="predicted"/>
<dbReference type="Pfam" id="PF24494">
    <property type="entry name" value="DUF7587"/>
    <property type="match status" value="1"/>
</dbReference>